<dbReference type="InterPro" id="IPR055357">
    <property type="entry name" value="LRR_At1g61320_AtMIF1"/>
</dbReference>
<dbReference type="SUPFAM" id="SSF52047">
    <property type="entry name" value="RNI-like"/>
    <property type="match status" value="1"/>
</dbReference>
<dbReference type="Proteomes" id="UP000813462">
    <property type="component" value="Unassembled WGS sequence"/>
</dbReference>
<accession>A0A978V885</accession>
<proteinExistence type="predicted"/>
<dbReference type="InterPro" id="IPR032675">
    <property type="entry name" value="LRR_dom_sf"/>
</dbReference>
<comment type="caution">
    <text evidence="2">The sequence shown here is derived from an EMBL/GenBank/DDBJ whole genome shotgun (WGS) entry which is preliminary data.</text>
</comment>
<dbReference type="InterPro" id="IPR053772">
    <property type="entry name" value="At1g61320/At1g61330-like"/>
</dbReference>
<dbReference type="AlphaFoldDB" id="A0A978V885"/>
<organism evidence="2 3">
    <name type="scientific">Ziziphus jujuba var. spinosa</name>
    <dbReference type="NCBI Taxonomy" id="714518"/>
    <lineage>
        <taxon>Eukaryota</taxon>
        <taxon>Viridiplantae</taxon>
        <taxon>Streptophyta</taxon>
        <taxon>Embryophyta</taxon>
        <taxon>Tracheophyta</taxon>
        <taxon>Spermatophyta</taxon>
        <taxon>Magnoliopsida</taxon>
        <taxon>eudicotyledons</taxon>
        <taxon>Gunneridae</taxon>
        <taxon>Pentapetalae</taxon>
        <taxon>rosids</taxon>
        <taxon>fabids</taxon>
        <taxon>Rosales</taxon>
        <taxon>Rhamnaceae</taxon>
        <taxon>Paliureae</taxon>
        <taxon>Ziziphus</taxon>
    </lineage>
</organism>
<evidence type="ECO:0000313" key="2">
    <source>
        <dbReference type="EMBL" id="KAH7524120.1"/>
    </source>
</evidence>
<dbReference type="PANTHER" id="PTHR34145:SF28">
    <property type="entry name" value="F-BOX DOMAIN-CONTAINING PROTEIN"/>
    <property type="match status" value="1"/>
</dbReference>
<name>A0A978V885_ZIZJJ</name>
<reference evidence="2" key="1">
    <citation type="journal article" date="2021" name="Front. Plant Sci.">
        <title>Chromosome-Scale Genome Assembly for Chinese Sour Jujube and Insights Into Its Genome Evolution and Domestication Signature.</title>
        <authorList>
            <person name="Shen L.-Y."/>
            <person name="Luo H."/>
            <person name="Wang X.-L."/>
            <person name="Wang X.-M."/>
            <person name="Qiu X.-J."/>
            <person name="Liu H."/>
            <person name="Zhou S.-S."/>
            <person name="Jia K.-H."/>
            <person name="Nie S."/>
            <person name="Bao Y.-T."/>
            <person name="Zhang R.-G."/>
            <person name="Yun Q.-Z."/>
            <person name="Chai Y.-H."/>
            <person name="Lu J.-Y."/>
            <person name="Li Y."/>
            <person name="Zhao S.-W."/>
            <person name="Mao J.-F."/>
            <person name="Jia S.-G."/>
            <person name="Mao Y.-M."/>
        </authorList>
    </citation>
    <scope>NUCLEOTIDE SEQUENCE</scope>
    <source>
        <strain evidence="2">AT0</strain>
        <tissue evidence="2">Leaf</tissue>
    </source>
</reference>
<evidence type="ECO:0000259" key="1">
    <source>
        <dbReference type="Pfam" id="PF23622"/>
    </source>
</evidence>
<sequence>MHSGEADVEGQKVEAEADNFHGLKDLYMEDINVTENIIHCLFFNSPLLERFYLLFSSELDKLIVYAPNLKFMRLYSLDNLQHLEISSAQNLNTIEIGAAFALQRVNISTPNLSHLIISIDGWHFKFDSYLSLLNQVKRLTLLIEACPEEILDTFPFPQFSKVEHLELEMVLGSTIPIHHLPNVLIAAPFLNIFTFEFYKTGHPGACNGLKWLDEYILEKVKVNGHLCQYVKIERGYWYNHEDEFDNQYEKLCVGCAQQLKTKILQVHPHANVILTV</sequence>
<evidence type="ECO:0000313" key="3">
    <source>
        <dbReference type="Proteomes" id="UP000813462"/>
    </source>
</evidence>
<gene>
    <name evidence="2" type="ORF">FEM48_Zijuj06G0085300</name>
</gene>
<dbReference type="PANTHER" id="PTHR34145">
    <property type="entry name" value="OS02G0105600 PROTEIN"/>
    <property type="match status" value="1"/>
</dbReference>
<feature type="domain" description="At1g61320/AtMIF1 LRR" evidence="1">
    <location>
        <begin position="16"/>
        <end position="198"/>
    </location>
</feature>
<protein>
    <recommendedName>
        <fullName evidence="1">At1g61320/AtMIF1 LRR domain-containing protein</fullName>
    </recommendedName>
</protein>
<dbReference type="Pfam" id="PF23622">
    <property type="entry name" value="LRR_At1g61320_AtMIF1"/>
    <property type="match status" value="1"/>
</dbReference>
<dbReference type="Gene3D" id="3.80.10.10">
    <property type="entry name" value="Ribonuclease Inhibitor"/>
    <property type="match status" value="1"/>
</dbReference>
<dbReference type="EMBL" id="JAEACU010000006">
    <property type="protein sequence ID" value="KAH7524120.1"/>
    <property type="molecule type" value="Genomic_DNA"/>
</dbReference>